<evidence type="ECO:0000259" key="2">
    <source>
        <dbReference type="Pfam" id="PF04366"/>
    </source>
</evidence>
<dbReference type="PANTHER" id="PTHR15629:SF8">
    <property type="entry name" value="DUF500 DOMAIN PROTEIN (AFU_ORTHOLOGUE AFUA_5G07310)"/>
    <property type="match status" value="1"/>
</dbReference>
<dbReference type="GeneID" id="18930499"/>
<evidence type="ECO:0000313" key="3">
    <source>
        <dbReference type="EMBL" id="EGG03185.1"/>
    </source>
</evidence>
<dbReference type="AlphaFoldDB" id="F4RWR1"/>
<feature type="region of interest" description="Disordered" evidence="1">
    <location>
        <begin position="374"/>
        <end position="420"/>
    </location>
</feature>
<dbReference type="VEuPathDB" id="FungiDB:MELLADRAFT_65796"/>
<gene>
    <name evidence="3" type="ORF">MELLADRAFT_65796</name>
</gene>
<feature type="region of interest" description="Disordered" evidence="1">
    <location>
        <begin position="268"/>
        <end position="310"/>
    </location>
</feature>
<feature type="compositionally biased region" description="Polar residues" evidence="1">
    <location>
        <begin position="390"/>
        <end position="408"/>
    </location>
</feature>
<evidence type="ECO:0000313" key="4">
    <source>
        <dbReference type="Proteomes" id="UP000001072"/>
    </source>
</evidence>
<dbReference type="OrthoDB" id="10255128at2759"/>
<name>F4RWR1_MELLP</name>
<dbReference type="eggNOG" id="KOG1843">
    <property type="taxonomic scope" value="Eukaryota"/>
</dbReference>
<feature type="compositionally biased region" description="Polar residues" evidence="1">
    <location>
        <begin position="285"/>
        <end position="296"/>
    </location>
</feature>
<keyword evidence="4" id="KW-1185">Reference proteome</keyword>
<dbReference type="PANTHER" id="PTHR15629">
    <property type="entry name" value="SH3YL1 PROTEIN"/>
    <property type="match status" value="1"/>
</dbReference>
<reference evidence="4" key="1">
    <citation type="journal article" date="2011" name="Proc. Natl. Acad. Sci. U.S.A.">
        <title>Obligate biotrophy features unraveled by the genomic analysis of rust fungi.</title>
        <authorList>
            <person name="Duplessis S."/>
            <person name="Cuomo C.A."/>
            <person name="Lin Y.-C."/>
            <person name="Aerts A."/>
            <person name="Tisserant E."/>
            <person name="Veneault-Fourrey C."/>
            <person name="Joly D.L."/>
            <person name="Hacquard S."/>
            <person name="Amselem J."/>
            <person name="Cantarel B.L."/>
            <person name="Chiu R."/>
            <person name="Coutinho P.M."/>
            <person name="Feau N."/>
            <person name="Field M."/>
            <person name="Frey P."/>
            <person name="Gelhaye E."/>
            <person name="Goldberg J."/>
            <person name="Grabherr M.G."/>
            <person name="Kodira C.D."/>
            <person name="Kohler A."/>
            <person name="Kuees U."/>
            <person name="Lindquist E.A."/>
            <person name="Lucas S.M."/>
            <person name="Mago R."/>
            <person name="Mauceli E."/>
            <person name="Morin E."/>
            <person name="Murat C."/>
            <person name="Pangilinan J.L."/>
            <person name="Park R."/>
            <person name="Pearson M."/>
            <person name="Quesneville H."/>
            <person name="Rouhier N."/>
            <person name="Sakthikumar S."/>
            <person name="Salamov A.A."/>
            <person name="Schmutz J."/>
            <person name="Selles B."/>
            <person name="Shapiro H."/>
            <person name="Tanguay P."/>
            <person name="Tuskan G.A."/>
            <person name="Henrissat B."/>
            <person name="Van de Peer Y."/>
            <person name="Rouze P."/>
            <person name="Ellis J.G."/>
            <person name="Dodds P.N."/>
            <person name="Schein J.E."/>
            <person name="Zhong S."/>
            <person name="Hamelin R.C."/>
            <person name="Grigoriev I.V."/>
            <person name="Szabo L.J."/>
            <person name="Martin F."/>
        </authorList>
    </citation>
    <scope>NUCLEOTIDE SEQUENCE [LARGE SCALE GENOMIC DNA]</scope>
    <source>
        <strain evidence="4">98AG31 / pathotype 3-4-7</strain>
    </source>
</reference>
<evidence type="ECO:0000256" key="1">
    <source>
        <dbReference type="SAM" id="MobiDB-lite"/>
    </source>
</evidence>
<feature type="compositionally biased region" description="Low complexity" evidence="1">
    <location>
        <begin position="410"/>
        <end position="420"/>
    </location>
</feature>
<dbReference type="EMBL" id="GL883126">
    <property type="protein sequence ID" value="EGG03185.1"/>
    <property type="molecule type" value="Genomic_DNA"/>
</dbReference>
<sequence length="459" mass="49822">MYFHRFCLSFSAFWPTSLDKECDKCARILYTFSQRQSSQPLTIEHDSYSFRKTQKVIKTIPVSVIQQAEGLAIFTVFRTSPGWTAASGSGIVISRDSPTTWGPPSGILIHTVGVNFLAGIDVYDVVLVLRTREAVMAFATPKVSLGISLPVVAGPVGNSLNLEAVSPDSPAFAYTKSKGIYGGLQLEGNVRLNDRSLSFLLSCLSKPILYFLCFLYGICYHSSFSSRPMRRLHFHGRRIRAEQLLNGGAVAVPRAALGLISTIEVAEGKPVDPDDLPDDIDVAPSEQSSGVSTVQESRQRARTEVVDEGTTEATIVKSTPLTLTNADRAARRRTLPPLPLCLPQTPQQATASGCLSADHTVPLNSVNEELEMIKPRPELPPIPPRRRKVSSTPSTPGTVEDSVTTRVRGSTELSSSHVSVSSTLLEQEVFVDADDAQVTSKLHSPSLSQTSIKIVEADE</sequence>
<protein>
    <recommendedName>
        <fullName evidence="2">Ysc84 actin-binding domain-containing protein</fullName>
    </recommendedName>
</protein>
<dbReference type="GO" id="GO:0035091">
    <property type="term" value="F:phosphatidylinositol binding"/>
    <property type="evidence" value="ECO:0007669"/>
    <property type="project" value="TreeGrafter"/>
</dbReference>
<dbReference type="Proteomes" id="UP000001072">
    <property type="component" value="Unassembled WGS sequence"/>
</dbReference>
<dbReference type="RefSeq" id="XP_007413645.1">
    <property type="nucleotide sequence ID" value="XM_007413583.1"/>
</dbReference>
<feature type="compositionally biased region" description="Polar residues" evidence="1">
    <location>
        <begin position="440"/>
        <end position="452"/>
    </location>
</feature>
<dbReference type="HOGENOM" id="CLU_035531_0_0_1"/>
<accession>F4RWR1</accession>
<organism evidence="4">
    <name type="scientific">Melampsora larici-populina (strain 98AG31 / pathotype 3-4-7)</name>
    <name type="common">Poplar leaf rust fungus</name>
    <dbReference type="NCBI Taxonomy" id="747676"/>
    <lineage>
        <taxon>Eukaryota</taxon>
        <taxon>Fungi</taxon>
        <taxon>Dikarya</taxon>
        <taxon>Basidiomycota</taxon>
        <taxon>Pucciniomycotina</taxon>
        <taxon>Pucciniomycetes</taxon>
        <taxon>Pucciniales</taxon>
        <taxon>Melampsoraceae</taxon>
        <taxon>Melampsora</taxon>
    </lineage>
</organism>
<proteinExistence type="predicted"/>
<dbReference type="Pfam" id="PF04366">
    <property type="entry name" value="Ysc84"/>
    <property type="match status" value="1"/>
</dbReference>
<dbReference type="CDD" id="cd11524">
    <property type="entry name" value="SYLF"/>
    <property type="match status" value="1"/>
</dbReference>
<dbReference type="KEGG" id="mlr:MELLADRAFT_65796"/>
<feature type="domain" description="Ysc84 actin-binding" evidence="2">
    <location>
        <begin position="110"/>
        <end position="195"/>
    </location>
</feature>
<feature type="region of interest" description="Disordered" evidence="1">
    <location>
        <begin position="440"/>
        <end position="459"/>
    </location>
</feature>
<dbReference type="InterPro" id="IPR051702">
    <property type="entry name" value="SH3_domain_YSC84-like"/>
</dbReference>
<dbReference type="STRING" id="747676.F4RWR1"/>
<dbReference type="InterPro" id="IPR007461">
    <property type="entry name" value="Ysc84_actin-binding"/>
</dbReference>
<dbReference type="InParanoid" id="F4RWR1"/>